<comment type="similarity">
    <text evidence="2">Belongs to the fatty acid desaturase type 2 family.</text>
</comment>
<keyword evidence="3" id="KW-1133">Transmembrane helix</keyword>
<feature type="transmembrane region" description="Helical" evidence="3">
    <location>
        <begin position="139"/>
        <end position="159"/>
    </location>
</feature>
<protein>
    <submittedName>
        <fullName evidence="5">Fatty acid desaturase</fullName>
        <ecNumber evidence="5">1.14.19.-</ecNumber>
    </submittedName>
</protein>
<dbReference type="EMBL" id="CP159837">
    <property type="protein sequence ID" value="XCM37587.1"/>
    <property type="molecule type" value="Genomic_DNA"/>
</dbReference>
<organism evidence="5">
    <name type="scientific">Planktothricoides raciborskii GIHE-MW2</name>
    <dbReference type="NCBI Taxonomy" id="2792601"/>
    <lineage>
        <taxon>Bacteria</taxon>
        <taxon>Bacillati</taxon>
        <taxon>Cyanobacteriota</taxon>
        <taxon>Cyanophyceae</taxon>
        <taxon>Oscillatoriophycideae</taxon>
        <taxon>Oscillatoriales</taxon>
        <taxon>Oscillatoriaceae</taxon>
        <taxon>Planktothricoides</taxon>
    </lineage>
</organism>
<accession>A0AAU8JGJ7</accession>
<dbReference type="AlphaFoldDB" id="A0AAU8JGJ7"/>
<keyword evidence="3" id="KW-0472">Membrane</keyword>
<comment type="cofactor">
    <cofactor evidence="1">
        <name>Fe(2+)</name>
        <dbReference type="ChEBI" id="CHEBI:29033"/>
    </cofactor>
</comment>
<keyword evidence="5" id="KW-0560">Oxidoreductase</keyword>
<proteinExistence type="inferred from homology"/>
<dbReference type="RefSeq" id="WP_354635552.1">
    <property type="nucleotide sequence ID" value="NZ_CP159837.1"/>
</dbReference>
<keyword evidence="3" id="KW-0812">Transmembrane</keyword>
<feature type="transmembrane region" description="Helical" evidence="3">
    <location>
        <begin position="12"/>
        <end position="32"/>
    </location>
</feature>
<dbReference type="GO" id="GO:0016491">
    <property type="term" value="F:oxidoreductase activity"/>
    <property type="evidence" value="ECO:0007669"/>
    <property type="project" value="UniProtKB-KW"/>
</dbReference>
<name>A0AAU8JGJ7_9CYAN</name>
<feature type="transmembrane region" description="Helical" evidence="3">
    <location>
        <begin position="165"/>
        <end position="187"/>
    </location>
</feature>
<gene>
    <name evidence="5" type="ORF">ABWT76_000356</name>
</gene>
<dbReference type="EC" id="1.14.19.-" evidence="5"/>
<dbReference type="InterPro" id="IPR005804">
    <property type="entry name" value="FA_desaturase_dom"/>
</dbReference>
<dbReference type="Pfam" id="PF00487">
    <property type="entry name" value="FA_desaturase"/>
    <property type="match status" value="1"/>
</dbReference>
<evidence type="ECO:0000259" key="4">
    <source>
        <dbReference type="Pfam" id="PF00487"/>
    </source>
</evidence>
<evidence type="ECO:0000256" key="2">
    <source>
        <dbReference type="ARBA" id="ARBA00008749"/>
    </source>
</evidence>
<sequence>MGLQKQGSYLGLWLAIAIILLWVGSGIFLMALPLEKMNWLAIAFGIGGRSFLHTGLFILAHDAMHGNLVPNHRHLNRRIGQLAVSLYALLSYKNCQQNHRIHHLKPGQIGDPDFHDGVHPQPIFWYAKFLGGYFSLGQFLKFIGAIGLFSFSVHSWFHITYLNLFLVFLVPLILSSLQLFFFGTYLPHGLGKTGQNRHRPTNFLWHCWSLITCYHFGAYHQEHHAFPQIPWFQLPQAAAIPPIPQNLKK</sequence>
<evidence type="ECO:0000313" key="5">
    <source>
        <dbReference type="EMBL" id="XCM37587.1"/>
    </source>
</evidence>
<evidence type="ECO:0000256" key="1">
    <source>
        <dbReference type="ARBA" id="ARBA00001954"/>
    </source>
</evidence>
<dbReference type="GO" id="GO:0006629">
    <property type="term" value="P:lipid metabolic process"/>
    <property type="evidence" value="ECO:0007669"/>
    <property type="project" value="InterPro"/>
</dbReference>
<reference evidence="5" key="1">
    <citation type="submission" date="2024-07" db="EMBL/GenBank/DDBJ databases">
        <authorList>
            <person name="Kim Y.J."/>
            <person name="Jeong J.Y."/>
        </authorList>
    </citation>
    <scope>NUCLEOTIDE SEQUENCE</scope>
    <source>
        <strain evidence="5">GIHE-MW2</strain>
    </source>
</reference>
<evidence type="ECO:0000256" key="3">
    <source>
        <dbReference type="SAM" id="Phobius"/>
    </source>
</evidence>
<feature type="transmembrane region" description="Helical" evidence="3">
    <location>
        <begin position="39"/>
        <end position="59"/>
    </location>
</feature>
<feature type="domain" description="Fatty acid desaturase" evidence="4">
    <location>
        <begin position="38"/>
        <end position="239"/>
    </location>
</feature>